<proteinExistence type="predicted"/>
<feature type="compositionally biased region" description="Basic and acidic residues" evidence="1">
    <location>
        <begin position="58"/>
        <end position="67"/>
    </location>
</feature>
<evidence type="ECO:0000313" key="2">
    <source>
        <dbReference type="EMBL" id="KAK7252583.1"/>
    </source>
</evidence>
<dbReference type="Proteomes" id="UP001372338">
    <property type="component" value="Unassembled WGS sequence"/>
</dbReference>
<organism evidence="2 3">
    <name type="scientific">Crotalaria pallida</name>
    <name type="common">Smooth rattlebox</name>
    <name type="synonym">Crotalaria striata</name>
    <dbReference type="NCBI Taxonomy" id="3830"/>
    <lineage>
        <taxon>Eukaryota</taxon>
        <taxon>Viridiplantae</taxon>
        <taxon>Streptophyta</taxon>
        <taxon>Embryophyta</taxon>
        <taxon>Tracheophyta</taxon>
        <taxon>Spermatophyta</taxon>
        <taxon>Magnoliopsida</taxon>
        <taxon>eudicotyledons</taxon>
        <taxon>Gunneridae</taxon>
        <taxon>Pentapetalae</taxon>
        <taxon>rosids</taxon>
        <taxon>fabids</taxon>
        <taxon>Fabales</taxon>
        <taxon>Fabaceae</taxon>
        <taxon>Papilionoideae</taxon>
        <taxon>50 kb inversion clade</taxon>
        <taxon>genistoids sensu lato</taxon>
        <taxon>core genistoids</taxon>
        <taxon>Crotalarieae</taxon>
        <taxon>Crotalaria</taxon>
    </lineage>
</organism>
<sequence length="88" mass="9515">MAEKILLLKCLVFLIILQFNFGLVIPSRVLNLHPPPLPTPRVLLKSPLPPSLDWYTVNDDKGGEGDAFRPTSPGHSPGVGHETPPGSP</sequence>
<evidence type="ECO:0000313" key="3">
    <source>
        <dbReference type="Proteomes" id="UP001372338"/>
    </source>
</evidence>
<dbReference type="AlphaFoldDB" id="A0AAN9EGV9"/>
<reference evidence="2 3" key="1">
    <citation type="submission" date="2024-01" db="EMBL/GenBank/DDBJ databases">
        <title>The genomes of 5 underutilized Papilionoideae crops provide insights into root nodulation and disease resistanc.</title>
        <authorList>
            <person name="Yuan L."/>
        </authorList>
    </citation>
    <scope>NUCLEOTIDE SEQUENCE [LARGE SCALE GENOMIC DNA]</scope>
    <source>
        <strain evidence="2">ZHUSHIDOU_FW_LH</strain>
        <tissue evidence="2">Leaf</tissue>
    </source>
</reference>
<comment type="caution">
    <text evidence="2">The sequence shown here is derived from an EMBL/GenBank/DDBJ whole genome shotgun (WGS) entry which is preliminary data.</text>
</comment>
<name>A0AAN9EGV9_CROPI</name>
<keyword evidence="3" id="KW-1185">Reference proteome</keyword>
<dbReference type="EMBL" id="JAYWIO010000007">
    <property type="protein sequence ID" value="KAK7252583.1"/>
    <property type="molecule type" value="Genomic_DNA"/>
</dbReference>
<protein>
    <submittedName>
        <fullName evidence="2">Uncharacterized protein</fullName>
    </submittedName>
</protein>
<accession>A0AAN9EGV9</accession>
<feature type="region of interest" description="Disordered" evidence="1">
    <location>
        <begin position="55"/>
        <end position="88"/>
    </location>
</feature>
<gene>
    <name evidence="2" type="ORF">RIF29_36633</name>
</gene>
<evidence type="ECO:0000256" key="1">
    <source>
        <dbReference type="SAM" id="MobiDB-lite"/>
    </source>
</evidence>